<organism evidence="4 5">
    <name type="scientific">Roseibium polysiphoniae</name>
    <dbReference type="NCBI Taxonomy" id="2571221"/>
    <lineage>
        <taxon>Bacteria</taxon>
        <taxon>Pseudomonadati</taxon>
        <taxon>Pseudomonadota</taxon>
        <taxon>Alphaproteobacteria</taxon>
        <taxon>Hyphomicrobiales</taxon>
        <taxon>Stappiaceae</taxon>
        <taxon>Roseibium</taxon>
    </lineage>
</organism>
<gene>
    <name evidence="4" type="ORF">IG617_04855</name>
</gene>
<keyword evidence="2" id="KW-0812">Transmembrane</keyword>
<proteinExistence type="predicted"/>
<keyword evidence="2" id="KW-0472">Membrane</keyword>
<reference evidence="4 5" key="1">
    <citation type="submission" date="2020-09" db="EMBL/GenBank/DDBJ databases">
        <title>The genome sequence of type strain Labrenzia polysiphoniae KACC 19711.</title>
        <authorList>
            <person name="Liu Y."/>
        </authorList>
    </citation>
    <scope>NUCLEOTIDE SEQUENCE [LARGE SCALE GENOMIC DNA]</scope>
    <source>
        <strain evidence="4 5">KACC 19711</strain>
    </source>
</reference>
<dbReference type="InterPro" id="IPR000160">
    <property type="entry name" value="GGDEF_dom"/>
</dbReference>
<dbReference type="Gene3D" id="3.30.70.270">
    <property type="match status" value="1"/>
</dbReference>
<feature type="compositionally biased region" description="Basic and acidic residues" evidence="1">
    <location>
        <begin position="423"/>
        <end position="439"/>
    </location>
</feature>
<dbReference type="InterPro" id="IPR029787">
    <property type="entry name" value="Nucleotide_cyclase"/>
</dbReference>
<dbReference type="PANTHER" id="PTHR46663:SF4">
    <property type="entry name" value="DIGUANYLATE CYCLASE DGCT-RELATED"/>
    <property type="match status" value="1"/>
</dbReference>
<dbReference type="NCBIfam" id="TIGR00254">
    <property type="entry name" value="GGDEF"/>
    <property type="match status" value="1"/>
</dbReference>
<dbReference type="InterPro" id="IPR052163">
    <property type="entry name" value="DGC-Regulatory_Protein"/>
</dbReference>
<name>A0ABR9C9N8_9HYPH</name>
<protein>
    <submittedName>
        <fullName evidence="4">GGDEF domain-containing protein</fullName>
    </submittedName>
</protein>
<evidence type="ECO:0000313" key="5">
    <source>
        <dbReference type="Proteomes" id="UP000615687"/>
    </source>
</evidence>
<evidence type="ECO:0000259" key="3">
    <source>
        <dbReference type="PROSITE" id="PS50887"/>
    </source>
</evidence>
<evidence type="ECO:0000256" key="1">
    <source>
        <dbReference type="SAM" id="MobiDB-lite"/>
    </source>
</evidence>
<comment type="caution">
    <text evidence="4">The sequence shown here is derived from an EMBL/GenBank/DDBJ whole genome shotgun (WGS) entry which is preliminary data.</text>
</comment>
<feature type="region of interest" description="Disordered" evidence="1">
    <location>
        <begin position="417"/>
        <end position="451"/>
    </location>
</feature>
<keyword evidence="5" id="KW-1185">Reference proteome</keyword>
<feature type="domain" description="GGDEF" evidence="3">
    <location>
        <begin position="289"/>
        <end position="421"/>
    </location>
</feature>
<evidence type="ECO:0000313" key="4">
    <source>
        <dbReference type="EMBL" id="MBD8875616.1"/>
    </source>
</evidence>
<dbReference type="InterPro" id="IPR043128">
    <property type="entry name" value="Rev_trsase/Diguanyl_cyclase"/>
</dbReference>
<accession>A0ABR9C9N8</accession>
<sequence>MSVVIRENILRHGLSAAAVVGAMLFIALLLAAAVEDLLQSKITTSVRANAQAHAFNWTDRFLSTTPSATSMIAEGAASEEDIRRISDPILLGGILHLQLFNKDGVPTFVTGNSDFDPSRAQTESALKVLEHKTPIVELFHMDHADHEELEELPEIANLDAHDAHDAHEAHGDHDGHESEEIPHAFAQAFLPAYSPSGELQGVIQVNVDVSHLMESLEMTFHQVGQYLIFGTLLIVLVPVAAFSFRAWQVMRANRQQLELNRFDRLTGILNRNAITDVLDSHFGPGKDPAGLGILFIDVDNFKQVNDRFGHQCGDQVLKHTAAALKANLPGDGHVVGRYGGDEFLVLCPQASMDDLRAVYSQMRASVRQPIDCHGTAFVTSLSIGAYVAQSEDTKRCALHAADLAVYEAKRRGRDQAVEYEPELGEKATHFSCPDERADGKTSLAPAPGAPA</sequence>
<dbReference type="SUPFAM" id="SSF55073">
    <property type="entry name" value="Nucleotide cyclase"/>
    <property type="match status" value="1"/>
</dbReference>
<dbReference type="EMBL" id="JACYXJ010000002">
    <property type="protein sequence ID" value="MBD8875616.1"/>
    <property type="molecule type" value="Genomic_DNA"/>
</dbReference>
<dbReference type="Proteomes" id="UP000615687">
    <property type="component" value="Unassembled WGS sequence"/>
</dbReference>
<feature type="transmembrane region" description="Helical" evidence="2">
    <location>
        <begin position="226"/>
        <end position="247"/>
    </location>
</feature>
<dbReference type="SMART" id="SM00267">
    <property type="entry name" value="GGDEF"/>
    <property type="match status" value="1"/>
</dbReference>
<dbReference type="Pfam" id="PF00990">
    <property type="entry name" value="GGDEF"/>
    <property type="match status" value="1"/>
</dbReference>
<evidence type="ECO:0000256" key="2">
    <source>
        <dbReference type="SAM" id="Phobius"/>
    </source>
</evidence>
<dbReference type="PANTHER" id="PTHR46663">
    <property type="entry name" value="DIGUANYLATE CYCLASE DGCT-RELATED"/>
    <property type="match status" value="1"/>
</dbReference>
<feature type="transmembrane region" description="Helical" evidence="2">
    <location>
        <begin position="12"/>
        <end position="34"/>
    </location>
</feature>
<keyword evidence="2" id="KW-1133">Transmembrane helix</keyword>
<dbReference type="CDD" id="cd01949">
    <property type="entry name" value="GGDEF"/>
    <property type="match status" value="1"/>
</dbReference>
<dbReference type="PROSITE" id="PS50887">
    <property type="entry name" value="GGDEF"/>
    <property type="match status" value="1"/>
</dbReference>